<feature type="region of interest" description="Disordered" evidence="5">
    <location>
        <begin position="463"/>
        <end position="523"/>
    </location>
</feature>
<evidence type="ECO:0000313" key="7">
    <source>
        <dbReference type="EMBL" id="CAA2634494.1"/>
    </source>
</evidence>
<dbReference type="InterPro" id="IPR025064">
    <property type="entry name" value="DUF4005"/>
</dbReference>
<comment type="subunit">
    <text evidence="3">Binds to multiple calmodulin (CaM) in the presence of Ca(2+) and CaM-like proteins.</text>
</comment>
<gene>
    <name evidence="7" type="ORF">SI7747_18019902</name>
</gene>
<comment type="similarity">
    <text evidence="2">Belongs to the IQD family.</text>
</comment>
<feature type="compositionally biased region" description="Low complexity" evidence="5">
    <location>
        <begin position="428"/>
        <end position="441"/>
    </location>
</feature>
<keyword evidence="1" id="KW-0112">Calmodulin-binding</keyword>
<dbReference type="PROSITE" id="PS50096">
    <property type="entry name" value="IQ"/>
    <property type="match status" value="2"/>
</dbReference>
<dbReference type="Proteomes" id="UP001189122">
    <property type="component" value="Unassembled WGS sequence"/>
</dbReference>
<dbReference type="PANTHER" id="PTHR32295:SF154">
    <property type="entry name" value="PROTEIN IQ-DOMAIN 32"/>
    <property type="match status" value="1"/>
</dbReference>
<dbReference type="EMBL" id="CACRZD030000018">
    <property type="protein sequence ID" value="CAA6673485.1"/>
    <property type="molecule type" value="Genomic_DNA"/>
</dbReference>
<feature type="region of interest" description="Disordered" evidence="5">
    <location>
        <begin position="322"/>
        <end position="350"/>
    </location>
</feature>
<dbReference type="AlphaFoldDB" id="A0A7I8JUR4"/>
<evidence type="ECO:0000256" key="3">
    <source>
        <dbReference type="ARBA" id="ARBA00024378"/>
    </source>
</evidence>
<dbReference type="EMBL" id="LR743605">
    <property type="protein sequence ID" value="CAA2634494.1"/>
    <property type="molecule type" value="Genomic_DNA"/>
</dbReference>
<reference evidence="7 8" key="1">
    <citation type="submission" date="2019-12" db="EMBL/GenBank/DDBJ databases">
        <authorList>
            <person name="Scholz U."/>
            <person name="Mascher M."/>
            <person name="Fiebig A."/>
        </authorList>
    </citation>
    <scope>NUCLEOTIDE SEQUENCE</scope>
</reference>
<dbReference type="Gene3D" id="1.20.5.190">
    <property type="match status" value="1"/>
</dbReference>
<dbReference type="InterPro" id="IPR027417">
    <property type="entry name" value="P-loop_NTPase"/>
</dbReference>
<feature type="region of interest" description="Disordered" evidence="5">
    <location>
        <begin position="577"/>
        <end position="621"/>
    </location>
</feature>
<evidence type="ECO:0000313" key="8">
    <source>
        <dbReference type="Proteomes" id="UP001189122"/>
    </source>
</evidence>
<comment type="function">
    <text evidence="4">May be involved in cooperative interactions with calmodulins or calmodulin-like proteins. Recruits calmodulin proteins to microtubules, thus being a potential scaffold in cellular signaling and trafficking. May associate with nucleic acids and regulate gene expression at the transcriptional or post-transcriptional level.</text>
</comment>
<feature type="region of interest" description="Disordered" evidence="5">
    <location>
        <begin position="428"/>
        <end position="448"/>
    </location>
</feature>
<accession>A0A7I8JUR4</accession>
<feature type="compositionally biased region" description="Polar residues" evidence="5">
    <location>
        <begin position="463"/>
        <end position="476"/>
    </location>
</feature>
<dbReference type="CDD" id="cd23767">
    <property type="entry name" value="IQCD"/>
    <property type="match status" value="1"/>
</dbReference>
<keyword evidence="8" id="KW-1185">Reference proteome</keyword>
<dbReference type="Pfam" id="PF13178">
    <property type="entry name" value="DUF4005"/>
    <property type="match status" value="1"/>
</dbReference>
<feature type="compositionally biased region" description="Polar residues" evidence="5">
    <location>
        <begin position="590"/>
        <end position="605"/>
    </location>
</feature>
<dbReference type="SMART" id="SM00015">
    <property type="entry name" value="IQ"/>
    <property type="match status" value="2"/>
</dbReference>
<evidence type="ECO:0000256" key="2">
    <source>
        <dbReference type="ARBA" id="ARBA00024341"/>
    </source>
</evidence>
<proteinExistence type="inferred from homology"/>
<feature type="compositionally biased region" description="Basic and acidic residues" evidence="5">
    <location>
        <begin position="330"/>
        <end position="346"/>
    </location>
</feature>
<feature type="compositionally biased region" description="Polar residues" evidence="5">
    <location>
        <begin position="385"/>
        <end position="395"/>
    </location>
</feature>
<feature type="region of interest" description="Disordered" evidence="5">
    <location>
        <begin position="59"/>
        <end position="98"/>
    </location>
</feature>
<name>A0A7I8JUR4_SPIIN</name>
<feature type="domain" description="DUF4005" evidence="6">
    <location>
        <begin position="592"/>
        <end position="636"/>
    </location>
</feature>
<sequence>MGKTGKACFNIVACGRGSADHDDVEPSESRVLSNKCRWSFRKRSAHHRVLSNTVISEPLPLSKESPNVSRKDSDLPDNPFNFEKLASPKKADDSLPPAVDSVDAEVVDAYPTTEETIKPDPDTSESAAAVIQAAIRGYLARKEFRKLKSVVKLQAAIRGHLVRRQAAGTLRCVQAIVKMQALVRARLLQQSAGAFANQLKLGETCQTNIDTPRSISLDKESSSIKEKRSYSSEKITRNGFARQLLESTPKTKPIHINCDHSRSDSAWKWLERWMTLSTPDIVHEDFNLSSSHQQQKENIKLDASEVADEALVAVHSASPVENLTTSSVPCHEESTIKIASDSETKNNDPSVAEENHAYHEIAEKQLGPAQMSPDAISDGSEEQSTHFGKSTSSGSLDDEGKKPSFGARKACNPSFAAAQAKFEGLSSASSQKSFNSSKPVSLPSNFAEDSASHDTRLLQAATSECGTEISISSTLDSPDRSETEGGEIVLEIRNLERRDYEEDDGSYDDPSTRAEAFQQPKLKAVNGNSTEVITVAAHSAEAEHQLKPIPSDVKLLQENGIDQDPIADPLLKAGVVGAAVPDNGEPNEPRPSTSNSLPSYMQATESARAKFNANSPKSSPDLHREIYAKKRHSLPCTLFFSERRWQR</sequence>
<feature type="region of interest" description="Disordered" evidence="5">
    <location>
        <begin position="365"/>
        <end position="407"/>
    </location>
</feature>
<organism evidence="7">
    <name type="scientific">Spirodela intermedia</name>
    <name type="common">Intermediate duckweed</name>
    <dbReference type="NCBI Taxonomy" id="51605"/>
    <lineage>
        <taxon>Eukaryota</taxon>
        <taxon>Viridiplantae</taxon>
        <taxon>Streptophyta</taxon>
        <taxon>Embryophyta</taxon>
        <taxon>Tracheophyta</taxon>
        <taxon>Spermatophyta</taxon>
        <taxon>Magnoliopsida</taxon>
        <taxon>Liliopsida</taxon>
        <taxon>Araceae</taxon>
        <taxon>Lemnoideae</taxon>
        <taxon>Spirodela</taxon>
    </lineage>
</organism>
<dbReference type="Pfam" id="PF00612">
    <property type="entry name" value="IQ"/>
    <property type="match status" value="2"/>
</dbReference>
<dbReference type="GO" id="GO:0005516">
    <property type="term" value="F:calmodulin binding"/>
    <property type="evidence" value="ECO:0007669"/>
    <property type="project" value="UniProtKB-KW"/>
</dbReference>
<evidence type="ECO:0000256" key="5">
    <source>
        <dbReference type="SAM" id="MobiDB-lite"/>
    </source>
</evidence>
<dbReference type="PANTHER" id="PTHR32295">
    <property type="entry name" value="IQ-DOMAIN 5-RELATED"/>
    <property type="match status" value="1"/>
</dbReference>
<dbReference type="SUPFAM" id="SSF52540">
    <property type="entry name" value="P-loop containing nucleoside triphosphate hydrolases"/>
    <property type="match status" value="1"/>
</dbReference>
<evidence type="ECO:0000256" key="1">
    <source>
        <dbReference type="ARBA" id="ARBA00022860"/>
    </source>
</evidence>
<evidence type="ECO:0000256" key="4">
    <source>
        <dbReference type="ARBA" id="ARBA00045534"/>
    </source>
</evidence>
<evidence type="ECO:0000259" key="6">
    <source>
        <dbReference type="Pfam" id="PF13178"/>
    </source>
</evidence>
<protein>
    <recommendedName>
        <fullName evidence="6">DUF4005 domain-containing protein</fullName>
    </recommendedName>
</protein>
<dbReference type="InterPro" id="IPR000048">
    <property type="entry name" value="IQ_motif_EF-hand-BS"/>
</dbReference>